<dbReference type="InterPro" id="IPR001810">
    <property type="entry name" value="F-box_dom"/>
</dbReference>
<evidence type="ECO:0000313" key="4">
    <source>
        <dbReference type="Proteomes" id="UP001302745"/>
    </source>
</evidence>
<sequence>MSLLRMPYELVSFVARHLDLADCRNLSFSCKTFQFLLYESNMAKLLLESKAPHSTEACEARVSKQYAYQLRRLMKRRDAVASVKPYLVANVAFAEGWLYEKGVLCYLRNLDLRMLDLHRSGSREMVVDIRQLLLQDLEESRIRHKYKIKLLHYSDNIVSCIYTLLRPDQPGRMDWLLVLNPLDGRTITIRQLDSISKPFVRNNDRFLYYGTATEPDYDGSEQWVISGFDIKAGAWLDRPLETPEAIGTDIGSTVCFEIFDGYFYCLSNQRSLDIEEVDWLSYYYCLRVPLTPDGLNKVEKPPEPQLWRRDHNEGPIDDRWTFMRMFKDETTGELKVVESRKEWLAGSITARRTYYTTAISFDDPDKDSETRRSSDASAAKTQQGAVVRRRPRDAHMVHPGDDNSTLTITLTKCPVRCYYSSCQTFIDLVDDSTSFDPRDQQLRIRGGTRCLRAPGETGQWNPLPLLDRDQNSDALLRHIDSLYRSESGIFWPPRKDPSVTDAALANLYAILNPPGYFGSPRGSWDERSMVYATGSKAAGGLKALVFVSWDPSIHLAGTAPYPGDLSSTKPRSCADGSHPRANLPLRPAAPTPPREEKDTGSDANLVSWRTFEPAKYREISRGYHFAR</sequence>
<proteinExistence type="predicted"/>
<comment type="caution">
    <text evidence="3">The sequence shown here is derived from an EMBL/GenBank/DDBJ whole genome shotgun (WGS) entry which is preliminary data.</text>
</comment>
<evidence type="ECO:0000259" key="2">
    <source>
        <dbReference type="PROSITE" id="PS50181"/>
    </source>
</evidence>
<feature type="domain" description="F-box" evidence="2">
    <location>
        <begin position="1"/>
        <end position="46"/>
    </location>
</feature>
<feature type="compositionally biased region" description="Polar residues" evidence="1">
    <location>
        <begin position="375"/>
        <end position="384"/>
    </location>
</feature>
<dbReference type="EMBL" id="MU856947">
    <property type="protein sequence ID" value="KAK4153221.1"/>
    <property type="molecule type" value="Genomic_DNA"/>
</dbReference>
<keyword evidence="4" id="KW-1185">Reference proteome</keyword>
<accession>A0AAN6VLZ7</accession>
<reference evidence="3" key="1">
    <citation type="journal article" date="2023" name="Mol. Phylogenet. Evol.">
        <title>Genome-scale phylogeny and comparative genomics of the fungal order Sordariales.</title>
        <authorList>
            <person name="Hensen N."/>
            <person name="Bonometti L."/>
            <person name="Westerberg I."/>
            <person name="Brannstrom I.O."/>
            <person name="Guillou S."/>
            <person name="Cros-Aarteil S."/>
            <person name="Calhoun S."/>
            <person name="Haridas S."/>
            <person name="Kuo A."/>
            <person name="Mondo S."/>
            <person name="Pangilinan J."/>
            <person name="Riley R."/>
            <person name="LaButti K."/>
            <person name="Andreopoulos B."/>
            <person name="Lipzen A."/>
            <person name="Chen C."/>
            <person name="Yan M."/>
            <person name="Daum C."/>
            <person name="Ng V."/>
            <person name="Clum A."/>
            <person name="Steindorff A."/>
            <person name="Ohm R.A."/>
            <person name="Martin F."/>
            <person name="Silar P."/>
            <person name="Natvig D.O."/>
            <person name="Lalanne C."/>
            <person name="Gautier V."/>
            <person name="Ament-Velasquez S.L."/>
            <person name="Kruys A."/>
            <person name="Hutchinson M.I."/>
            <person name="Powell A.J."/>
            <person name="Barry K."/>
            <person name="Miller A.N."/>
            <person name="Grigoriev I.V."/>
            <person name="Debuchy R."/>
            <person name="Gladieux P."/>
            <person name="Hiltunen Thoren M."/>
            <person name="Johannesson H."/>
        </authorList>
    </citation>
    <scope>NUCLEOTIDE SEQUENCE</scope>
    <source>
        <strain evidence="3">CBS 538.74</strain>
    </source>
</reference>
<reference evidence="3" key="2">
    <citation type="submission" date="2023-05" db="EMBL/GenBank/DDBJ databases">
        <authorList>
            <consortium name="Lawrence Berkeley National Laboratory"/>
            <person name="Steindorff A."/>
            <person name="Hensen N."/>
            <person name="Bonometti L."/>
            <person name="Westerberg I."/>
            <person name="Brannstrom I.O."/>
            <person name="Guillou S."/>
            <person name="Cros-Aarteil S."/>
            <person name="Calhoun S."/>
            <person name="Haridas S."/>
            <person name="Kuo A."/>
            <person name="Mondo S."/>
            <person name="Pangilinan J."/>
            <person name="Riley R."/>
            <person name="Labutti K."/>
            <person name="Andreopoulos B."/>
            <person name="Lipzen A."/>
            <person name="Chen C."/>
            <person name="Yanf M."/>
            <person name="Daum C."/>
            <person name="Ng V."/>
            <person name="Clum A."/>
            <person name="Ohm R."/>
            <person name="Martin F."/>
            <person name="Silar P."/>
            <person name="Natvig D."/>
            <person name="Lalanne C."/>
            <person name="Gautier V."/>
            <person name="Ament-Velasquez S.L."/>
            <person name="Kruys A."/>
            <person name="Hutchinson M.I."/>
            <person name="Powell A.J."/>
            <person name="Barry K."/>
            <person name="Miller A.N."/>
            <person name="Grigoriev I.V."/>
            <person name="Debuchy R."/>
            <person name="Gladieux P."/>
            <person name="Thoren M.H."/>
            <person name="Johannesson H."/>
        </authorList>
    </citation>
    <scope>NUCLEOTIDE SEQUENCE</scope>
    <source>
        <strain evidence="3">CBS 538.74</strain>
    </source>
</reference>
<dbReference type="PROSITE" id="PS50181">
    <property type="entry name" value="FBOX"/>
    <property type="match status" value="1"/>
</dbReference>
<feature type="region of interest" description="Disordered" evidence="1">
    <location>
        <begin position="364"/>
        <end position="400"/>
    </location>
</feature>
<dbReference type="PANTHER" id="PTHR34098:SF1">
    <property type="entry name" value="F-BOX ONLY PROTEIN 47"/>
    <property type="match status" value="1"/>
</dbReference>
<protein>
    <recommendedName>
        <fullName evidence="2">F-box domain-containing protein</fullName>
    </recommendedName>
</protein>
<dbReference type="InterPro" id="IPR038946">
    <property type="entry name" value="FBXO47"/>
</dbReference>
<organism evidence="3 4">
    <name type="scientific">Chaetomidium leptoderma</name>
    <dbReference type="NCBI Taxonomy" id="669021"/>
    <lineage>
        <taxon>Eukaryota</taxon>
        <taxon>Fungi</taxon>
        <taxon>Dikarya</taxon>
        <taxon>Ascomycota</taxon>
        <taxon>Pezizomycotina</taxon>
        <taxon>Sordariomycetes</taxon>
        <taxon>Sordariomycetidae</taxon>
        <taxon>Sordariales</taxon>
        <taxon>Chaetomiaceae</taxon>
        <taxon>Chaetomidium</taxon>
    </lineage>
</organism>
<name>A0AAN6VLZ7_9PEZI</name>
<evidence type="ECO:0000256" key="1">
    <source>
        <dbReference type="SAM" id="MobiDB-lite"/>
    </source>
</evidence>
<feature type="region of interest" description="Disordered" evidence="1">
    <location>
        <begin position="560"/>
        <end position="604"/>
    </location>
</feature>
<dbReference type="Proteomes" id="UP001302745">
    <property type="component" value="Unassembled WGS sequence"/>
</dbReference>
<dbReference type="Pfam" id="PF00646">
    <property type="entry name" value="F-box"/>
    <property type="match status" value="1"/>
</dbReference>
<evidence type="ECO:0000313" key="3">
    <source>
        <dbReference type="EMBL" id="KAK4153221.1"/>
    </source>
</evidence>
<dbReference type="AlphaFoldDB" id="A0AAN6VLZ7"/>
<dbReference type="PANTHER" id="PTHR34098">
    <property type="entry name" value="F-BOX ONLY PROTEIN 47"/>
    <property type="match status" value="1"/>
</dbReference>
<gene>
    <name evidence="3" type="ORF">C8A00DRAFT_15550</name>
</gene>